<proteinExistence type="inferred from homology"/>
<feature type="domain" description="Cytosolic fatty-acid binding proteins" evidence="7">
    <location>
        <begin position="47"/>
        <end position="64"/>
    </location>
</feature>
<dbReference type="Ensembl" id="ENSCSET00000019567.1">
    <property type="protein sequence ID" value="ENSCSEP00000019329.1"/>
    <property type="gene ID" value="ENSCSEG00000012366.1"/>
</dbReference>
<dbReference type="InParanoid" id="A0A3P8VYD1"/>
<dbReference type="InterPro" id="IPR012674">
    <property type="entry name" value="Calycin"/>
</dbReference>
<reference evidence="8" key="2">
    <citation type="submission" date="2025-08" db="UniProtKB">
        <authorList>
            <consortium name="Ensembl"/>
        </authorList>
    </citation>
    <scope>IDENTIFICATION</scope>
</reference>
<organism evidence="8 9">
    <name type="scientific">Cynoglossus semilaevis</name>
    <name type="common">Tongue sole</name>
    <dbReference type="NCBI Taxonomy" id="244447"/>
    <lineage>
        <taxon>Eukaryota</taxon>
        <taxon>Metazoa</taxon>
        <taxon>Chordata</taxon>
        <taxon>Craniata</taxon>
        <taxon>Vertebrata</taxon>
        <taxon>Euteleostomi</taxon>
        <taxon>Actinopterygii</taxon>
        <taxon>Neopterygii</taxon>
        <taxon>Teleostei</taxon>
        <taxon>Neoteleostei</taxon>
        <taxon>Acanthomorphata</taxon>
        <taxon>Carangaria</taxon>
        <taxon>Pleuronectiformes</taxon>
        <taxon>Pleuronectoidei</taxon>
        <taxon>Cynoglossidae</taxon>
        <taxon>Cynoglossinae</taxon>
        <taxon>Cynoglossus</taxon>
    </lineage>
</organism>
<dbReference type="STRING" id="244447.ENSCSEP00000019329"/>
<evidence type="ECO:0000256" key="2">
    <source>
        <dbReference type="ARBA" id="ARBA00008390"/>
    </source>
</evidence>
<dbReference type="PANTHER" id="PTHR11955">
    <property type="entry name" value="FATTY ACID BINDING PROTEIN"/>
    <property type="match status" value="1"/>
</dbReference>
<dbReference type="GO" id="GO:0016918">
    <property type="term" value="F:retinal binding"/>
    <property type="evidence" value="ECO:0007669"/>
    <property type="project" value="UniProtKB-KW"/>
</dbReference>
<evidence type="ECO:0000256" key="5">
    <source>
        <dbReference type="ARBA" id="ARBA00023072"/>
    </source>
</evidence>
<keyword evidence="9" id="KW-1185">Reference proteome</keyword>
<accession>A0A3P8VYD1</accession>
<keyword evidence="4" id="KW-0845">Vitamin A</keyword>
<dbReference type="GO" id="GO:0019841">
    <property type="term" value="F:retinol binding"/>
    <property type="evidence" value="ECO:0007669"/>
    <property type="project" value="UniProtKB-KW"/>
</dbReference>
<name>A0A3P8VYD1_CYNSE</name>
<keyword evidence="5" id="KW-0683">Retinol-binding</keyword>
<evidence type="ECO:0000313" key="9">
    <source>
        <dbReference type="Proteomes" id="UP000265120"/>
    </source>
</evidence>
<protein>
    <recommendedName>
        <fullName evidence="3">Cellular retinoic acid-binding protein 1</fullName>
    </recommendedName>
    <alternativeName>
        <fullName evidence="6">Cellular retinoic acid-binding protein I</fullName>
    </alternativeName>
</protein>
<dbReference type="PROSITE" id="PS00214">
    <property type="entry name" value="FABP"/>
    <property type="match status" value="1"/>
</dbReference>
<evidence type="ECO:0000256" key="3">
    <source>
        <dbReference type="ARBA" id="ARBA00013592"/>
    </source>
</evidence>
<evidence type="ECO:0000256" key="4">
    <source>
        <dbReference type="ARBA" id="ARBA00022893"/>
    </source>
</evidence>
<evidence type="ECO:0000256" key="6">
    <source>
        <dbReference type="ARBA" id="ARBA00030108"/>
    </source>
</evidence>
<dbReference type="SUPFAM" id="SSF50814">
    <property type="entry name" value="Lipocalins"/>
    <property type="match status" value="2"/>
</dbReference>
<evidence type="ECO:0000313" key="8">
    <source>
        <dbReference type="Ensembl" id="ENSCSEP00000019329.1"/>
    </source>
</evidence>
<dbReference type="Proteomes" id="UP000265120">
    <property type="component" value="Chromosome 20"/>
</dbReference>
<dbReference type="InterPro" id="IPR000566">
    <property type="entry name" value="Lipocln_cytosolic_FA-bd_dom"/>
</dbReference>
<dbReference type="Pfam" id="PF00061">
    <property type="entry name" value="Lipocalin"/>
    <property type="match status" value="1"/>
</dbReference>
<evidence type="ECO:0000256" key="1">
    <source>
        <dbReference type="ARBA" id="ARBA00003699"/>
    </source>
</evidence>
<dbReference type="GeneTree" id="ENSGT00940000159675"/>
<sequence>MNLVQIEACDGRLLHCIATSQTQHTSSASEITDPRRNPVNMPADLNGYWKMISNNNFEDYLKALGEFVQQRSMVSFSFLSFYVENFIILTFWVCATDVNVAIRKIATLLKPDKDIVHDGEHIVIKTLSTFKNYNMDFYVGKEFEEDLAGVDDRKCMTTIAWEGDKLVCVQKGEIEGRGWTHWVEGDELHLELRAGGAVCKQVFKKS</sequence>
<dbReference type="Gene3D" id="2.40.128.20">
    <property type="match status" value="1"/>
</dbReference>
<dbReference type="InterPro" id="IPR031259">
    <property type="entry name" value="ILBP"/>
</dbReference>
<comment type="similarity">
    <text evidence="2">Belongs to the calycin superfamily. Fatty-acid binding protein (FABP) family.</text>
</comment>
<dbReference type="AlphaFoldDB" id="A0A3P8VYD1"/>
<comment type="function">
    <text evidence="1">Cytosolic CRABPs may regulate the access of retinoic acid to the nuclear retinoic acid receptors.</text>
</comment>
<dbReference type="FunFam" id="2.40.128.20:FF:000001">
    <property type="entry name" value="Fatty acid-binding protein, adipocyte"/>
    <property type="match status" value="1"/>
</dbReference>
<reference evidence="8 9" key="1">
    <citation type="journal article" date="2014" name="Nat. Genet.">
        <title>Whole-genome sequence of a flatfish provides insights into ZW sex chromosome evolution and adaptation to a benthic lifestyle.</title>
        <authorList>
            <person name="Chen S."/>
            <person name="Zhang G."/>
            <person name="Shao C."/>
            <person name="Huang Q."/>
            <person name="Liu G."/>
            <person name="Zhang P."/>
            <person name="Song W."/>
            <person name="An N."/>
            <person name="Chalopin D."/>
            <person name="Volff J.N."/>
            <person name="Hong Y."/>
            <person name="Li Q."/>
            <person name="Sha Z."/>
            <person name="Zhou H."/>
            <person name="Xie M."/>
            <person name="Yu Q."/>
            <person name="Liu Y."/>
            <person name="Xiang H."/>
            <person name="Wang N."/>
            <person name="Wu K."/>
            <person name="Yang C."/>
            <person name="Zhou Q."/>
            <person name="Liao X."/>
            <person name="Yang L."/>
            <person name="Hu Q."/>
            <person name="Zhang J."/>
            <person name="Meng L."/>
            <person name="Jin L."/>
            <person name="Tian Y."/>
            <person name="Lian J."/>
            <person name="Yang J."/>
            <person name="Miao G."/>
            <person name="Liu S."/>
            <person name="Liang Z."/>
            <person name="Yan F."/>
            <person name="Li Y."/>
            <person name="Sun B."/>
            <person name="Zhang H."/>
            <person name="Zhang J."/>
            <person name="Zhu Y."/>
            <person name="Du M."/>
            <person name="Zhao Y."/>
            <person name="Schartl M."/>
            <person name="Tang Q."/>
            <person name="Wang J."/>
        </authorList>
    </citation>
    <scope>NUCLEOTIDE SEQUENCE</scope>
</reference>
<reference evidence="8" key="3">
    <citation type="submission" date="2025-09" db="UniProtKB">
        <authorList>
            <consortium name="Ensembl"/>
        </authorList>
    </citation>
    <scope>IDENTIFICATION</scope>
</reference>
<evidence type="ECO:0000259" key="7">
    <source>
        <dbReference type="PROSITE" id="PS00214"/>
    </source>
</evidence>
<dbReference type="InterPro" id="IPR000463">
    <property type="entry name" value="Fatty_acid-bd"/>
</dbReference>